<comment type="cofactor">
    <cofactor evidence="1">
        <name>FAD</name>
        <dbReference type="ChEBI" id="CHEBI:57692"/>
    </cofactor>
</comment>
<dbReference type="GO" id="GO:0008767">
    <property type="term" value="F:UDP-galactopyranose mutase activity"/>
    <property type="evidence" value="ECO:0007669"/>
    <property type="project" value="UniProtKB-EC"/>
</dbReference>
<evidence type="ECO:0000256" key="1">
    <source>
        <dbReference type="ARBA" id="ARBA00001974"/>
    </source>
</evidence>
<dbReference type="EC" id="5.4.99.9" evidence="7"/>
<evidence type="ECO:0000313" key="8">
    <source>
        <dbReference type="Proteomes" id="UP000535182"/>
    </source>
</evidence>
<dbReference type="NCBIfam" id="TIGR00031">
    <property type="entry name" value="UDP-GALP_mutase"/>
    <property type="match status" value="1"/>
</dbReference>
<dbReference type="EMBL" id="JACHEB010000001">
    <property type="protein sequence ID" value="MBB5326891.1"/>
    <property type="molecule type" value="Genomic_DNA"/>
</dbReference>
<dbReference type="Pfam" id="PF03275">
    <property type="entry name" value="GLF"/>
    <property type="match status" value="1"/>
</dbReference>
<comment type="similarity">
    <text evidence="2">Belongs to the UDP-galactopyranose/dTDP-fucopyranose mutase family.</text>
</comment>
<evidence type="ECO:0000256" key="3">
    <source>
        <dbReference type="ARBA" id="ARBA00022630"/>
    </source>
</evidence>
<sequence length="366" mass="42091">MKTDILVVGAGFAGAVIAERFASHGRSVLVIDKRSHIGGNAFDELDSAGVLVHRYGPHIFHTNAPHVEEYLSQFTEWRRYEHRVLSSVEGKLYPVPINQQTINQLYGLSLDEEGVAGFFENVREKRTPIRNSEDIVLNNVGRDLCDKFFRNYTRKQWGLDLSELSPAVAGRIPVRTNSDDRYFTDNFQSMPAEGYTRMFERMLDNPNIQVELNTDFRNVRNKVDAAQTFYSGPLDAYFDFCFGKLPYRSLSFRHEHFAQKEQYQPVGTVNYPNDYEYTRITEFKHLTGQNHPGTSIVREFPETTGDPYYPVPTSENHALYQSYKKLADAESATFFIGRLAEYRYYNMDQVVAAALLLSNKLLNNPR</sequence>
<dbReference type="SUPFAM" id="SSF51971">
    <property type="entry name" value="Nucleotide-binding domain"/>
    <property type="match status" value="1"/>
</dbReference>
<accession>A0A9X0QA76</accession>
<evidence type="ECO:0000313" key="7">
    <source>
        <dbReference type="EMBL" id="MBB5326891.1"/>
    </source>
</evidence>
<dbReference type="InterPro" id="IPR015899">
    <property type="entry name" value="UDP-GalPyranose_mutase_C"/>
</dbReference>
<dbReference type="PANTHER" id="PTHR21197:SF0">
    <property type="entry name" value="UDP-GALACTOPYRANOSE MUTASE"/>
    <property type="match status" value="1"/>
</dbReference>
<keyword evidence="3" id="KW-0285">Flavoprotein</keyword>
<name>A0A9X0QA76_9BACT</name>
<keyword evidence="5 7" id="KW-0413">Isomerase</keyword>
<dbReference type="RefSeq" id="WP_183973133.1">
    <property type="nucleotide sequence ID" value="NZ_JACHEB010000001.1"/>
</dbReference>
<keyword evidence="4" id="KW-0274">FAD</keyword>
<dbReference type="GO" id="GO:0050660">
    <property type="term" value="F:flavin adenine dinucleotide binding"/>
    <property type="evidence" value="ECO:0007669"/>
    <property type="project" value="TreeGrafter"/>
</dbReference>
<organism evidence="7 8">
    <name type="scientific">Tunturiibacter gelidiferens</name>
    <dbReference type="NCBI Taxonomy" id="3069689"/>
    <lineage>
        <taxon>Bacteria</taxon>
        <taxon>Pseudomonadati</taxon>
        <taxon>Acidobacteriota</taxon>
        <taxon>Terriglobia</taxon>
        <taxon>Terriglobales</taxon>
        <taxon>Acidobacteriaceae</taxon>
        <taxon>Tunturiibacter</taxon>
    </lineage>
</organism>
<dbReference type="Gene3D" id="3.40.50.720">
    <property type="entry name" value="NAD(P)-binding Rossmann-like Domain"/>
    <property type="match status" value="3"/>
</dbReference>
<proteinExistence type="inferred from homology"/>
<evidence type="ECO:0000256" key="4">
    <source>
        <dbReference type="ARBA" id="ARBA00022827"/>
    </source>
</evidence>
<evidence type="ECO:0000256" key="2">
    <source>
        <dbReference type="ARBA" id="ARBA00009321"/>
    </source>
</evidence>
<protein>
    <submittedName>
        <fullName evidence="7">UDP-galactopyranose mutase</fullName>
        <ecNumber evidence="7">5.4.99.9</ecNumber>
    </submittedName>
</protein>
<dbReference type="GO" id="GO:0005829">
    <property type="term" value="C:cytosol"/>
    <property type="evidence" value="ECO:0007669"/>
    <property type="project" value="TreeGrafter"/>
</dbReference>
<gene>
    <name evidence="7" type="ORF">HDF14_000485</name>
</gene>
<dbReference type="AlphaFoldDB" id="A0A9X0QA76"/>
<keyword evidence="8" id="KW-1185">Reference proteome</keyword>
<dbReference type="SUPFAM" id="SSF54373">
    <property type="entry name" value="FAD-linked reductases, C-terminal domain"/>
    <property type="match status" value="1"/>
</dbReference>
<dbReference type="InterPro" id="IPR004379">
    <property type="entry name" value="UDP-GALP_mutase"/>
</dbReference>
<dbReference type="PANTHER" id="PTHR21197">
    <property type="entry name" value="UDP-GALACTOPYRANOSE MUTASE"/>
    <property type="match status" value="1"/>
</dbReference>
<reference evidence="7 8" key="1">
    <citation type="submission" date="2020-08" db="EMBL/GenBank/DDBJ databases">
        <title>Genomic Encyclopedia of Type Strains, Phase IV (KMG-V): Genome sequencing to study the core and pangenomes of soil and plant-associated prokaryotes.</title>
        <authorList>
            <person name="Whitman W."/>
        </authorList>
    </citation>
    <scope>NUCLEOTIDE SEQUENCE [LARGE SCALE GENOMIC DNA]</scope>
    <source>
        <strain evidence="7 8">X5P2</strain>
    </source>
</reference>
<dbReference type="Proteomes" id="UP000535182">
    <property type="component" value="Unassembled WGS sequence"/>
</dbReference>
<evidence type="ECO:0000259" key="6">
    <source>
        <dbReference type="Pfam" id="PF03275"/>
    </source>
</evidence>
<dbReference type="Pfam" id="PF13450">
    <property type="entry name" value="NAD_binding_8"/>
    <property type="match status" value="1"/>
</dbReference>
<comment type="caution">
    <text evidence="7">The sequence shown here is derived from an EMBL/GenBank/DDBJ whole genome shotgun (WGS) entry which is preliminary data.</text>
</comment>
<feature type="domain" description="UDP-galactopyranose mutase C-terminal" evidence="6">
    <location>
        <begin position="147"/>
        <end position="344"/>
    </location>
</feature>
<evidence type="ECO:0000256" key="5">
    <source>
        <dbReference type="ARBA" id="ARBA00023235"/>
    </source>
</evidence>